<accession>A0ACC4CRR5</accession>
<evidence type="ECO:0000313" key="1">
    <source>
        <dbReference type="EMBL" id="KAL3603777.1"/>
    </source>
</evidence>
<feature type="non-terminal residue" evidence="1">
    <location>
        <position position="95"/>
    </location>
</feature>
<organism evidence="1 2">
    <name type="scientific">Populus alba</name>
    <name type="common">White poplar</name>
    <dbReference type="NCBI Taxonomy" id="43335"/>
    <lineage>
        <taxon>Eukaryota</taxon>
        <taxon>Viridiplantae</taxon>
        <taxon>Streptophyta</taxon>
        <taxon>Embryophyta</taxon>
        <taxon>Tracheophyta</taxon>
        <taxon>Spermatophyta</taxon>
        <taxon>Magnoliopsida</taxon>
        <taxon>eudicotyledons</taxon>
        <taxon>Gunneridae</taxon>
        <taxon>Pentapetalae</taxon>
        <taxon>rosids</taxon>
        <taxon>fabids</taxon>
        <taxon>Malpighiales</taxon>
        <taxon>Salicaceae</taxon>
        <taxon>Saliceae</taxon>
        <taxon>Populus</taxon>
    </lineage>
</organism>
<evidence type="ECO:0000313" key="2">
    <source>
        <dbReference type="Proteomes" id="UP000309997"/>
    </source>
</evidence>
<dbReference type="Proteomes" id="UP000309997">
    <property type="component" value="Unassembled WGS sequence"/>
</dbReference>
<dbReference type="EMBL" id="RCHU02000002">
    <property type="protein sequence ID" value="KAL3603777.1"/>
    <property type="molecule type" value="Genomic_DNA"/>
</dbReference>
<reference evidence="1 2" key="1">
    <citation type="journal article" date="2024" name="Plant Biotechnol. J.">
        <title>Genome and CRISPR/Cas9 system of a widespread forest tree (Populus alba) in the world.</title>
        <authorList>
            <person name="Liu Y.J."/>
            <person name="Jiang P.F."/>
            <person name="Han X.M."/>
            <person name="Li X.Y."/>
            <person name="Wang H.M."/>
            <person name="Wang Y.J."/>
            <person name="Wang X.X."/>
            <person name="Zeng Q.Y."/>
        </authorList>
    </citation>
    <scope>NUCLEOTIDE SEQUENCE [LARGE SCALE GENOMIC DNA]</scope>
    <source>
        <strain evidence="2">cv. PAL-ZL1</strain>
    </source>
</reference>
<protein>
    <submittedName>
        <fullName evidence="1">Uncharacterized protein</fullName>
    </submittedName>
</protein>
<name>A0ACC4CRR5_POPAL</name>
<gene>
    <name evidence="1" type="ORF">D5086_004636</name>
</gene>
<comment type="caution">
    <text evidence="1">The sequence shown here is derived from an EMBL/GenBank/DDBJ whole genome shotgun (WGS) entry which is preliminary data.</text>
</comment>
<sequence length="95" mass="10925">MADFVNSRSPLTTEVYLIYPLKRDCSDRTCKFCGHLLAEDEDMEAPVYRTLFLEKSKDTGLVMLAKGHEMASEYWILHTKTRNPSTSHPVFGIRL</sequence>
<proteinExistence type="predicted"/>
<keyword evidence="2" id="KW-1185">Reference proteome</keyword>